<dbReference type="SUPFAM" id="SSF52467">
    <property type="entry name" value="DHS-like NAD/FAD-binding domain"/>
    <property type="match status" value="1"/>
</dbReference>
<dbReference type="RefSeq" id="WP_047260837.1">
    <property type="nucleotide sequence ID" value="NZ_CP011542.1"/>
</dbReference>
<dbReference type="Proteomes" id="UP000035199">
    <property type="component" value="Chromosome"/>
</dbReference>
<dbReference type="PATRIC" id="fig|571915.4.peg.55"/>
<proteinExistence type="predicted"/>
<dbReference type="EMBL" id="CP011542">
    <property type="protein sequence ID" value="AKK04412.1"/>
    <property type="molecule type" value="Genomic_DNA"/>
</dbReference>
<dbReference type="STRING" id="571915.CMUST_00275"/>
<evidence type="ECO:0000313" key="2">
    <source>
        <dbReference type="Proteomes" id="UP000035199"/>
    </source>
</evidence>
<keyword evidence="2" id="KW-1185">Reference proteome</keyword>
<gene>
    <name evidence="1" type="ORF">CMUST_00275</name>
</gene>
<organism evidence="1 2">
    <name type="scientific">Corynebacterium mustelae</name>
    <dbReference type="NCBI Taxonomy" id="571915"/>
    <lineage>
        <taxon>Bacteria</taxon>
        <taxon>Bacillati</taxon>
        <taxon>Actinomycetota</taxon>
        <taxon>Actinomycetes</taxon>
        <taxon>Mycobacteriales</taxon>
        <taxon>Corynebacteriaceae</taxon>
        <taxon>Corynebacterium</taxon>
    </lineage>
</organism>
<sequence>MWITDEVELPDAVLDAQNSGKLVFFVGAGASMDAPSSLPSFKFLAEKLAGLAEVEFDKQEHIDTFLGSLPGQFDTHRHTAKLIKIDGSEPNSTHKAIVSLAGVKGSLRVVTTNFDTHLSKAADDLGIDIPEVWHAPAMPLGDDFEGIVHIHGSVDAQAKNLVLTDSDFGRAYLTNAWATRFLNSMFHNFTVVFIGYSHDDLIMKYLALGLPKGTSRFAFTGYSAADERKKNKSKWKRLGITSIDYPITESKHHALVEALEKWAKSVRMGRTEHRERISDVFKGGTGNLTPVDQDYLKNRLKQQEGVEDFIEAASSQNEDLHLQWLTWMEEDPVFQNLFEGIEDPSVGPKLCEWFSNTYISKEKLNRAALRTVAKLGQKFSPSLYSEINDGVTKLYEQNAEDAQRWQVFLASSIEGISAPTPIPSPLLWNTDDKLLRSWAMLRDPIRPMMKLDLPIVESEDRSELTIPYMKLRWCLGTETLRNCLESVAKSSDLDRNQIGSLLESILEIAYFLQASYSGTDFDYLGYFRFAIEPHPQDSLNGEIDVVVDALRDFGEKADSEIPTLIKRWWGFGQPLFQRIAIHLLNHADEMSPDEKLQWLLDRNLLYQSETKHEVYGVLKSVVPNATEKLRTQLLDAAVAGIEIDESTSIDNHEKMKYNLLNWLVRKCDESWDQAKKALEKLQGENSDFEPGECLDLNHYWIIEGWQNENNALPDTELFISQLKRDVPGAINTLFDLKAQLLPSRFSFVADNYVQKAVKEDPELGIKIWDFLDKELPEERSADATYFKMKIIRAWSNASLSESFDNVFSRIRSVQKDVDFIEAISSFLHEQVDHLENSNVEKLRWLAFEIWENHTSSVSHYDPATISETDHVFWASEIVRYWEKEVSRRWQHNQENWEGFDDEEKRAFNDFLEIDGPLRKSTISELASSLYFLFAADPEYVKSNLIPLFSNGVDSLYCWENYLYHPRCSNKLLEEGFFGAVKHRWEYLKEISSEELQRQFLRLTVLIAMYSGISDEERRDLLGQGIVQYEGEFAPKIAETVLEFCREKPENISEMWESWLREWVGSRIDGIPREASPEELARWMDIVPFLGKYAQEGIDLIETNEIGFEDGMLIDNDLKNLQDELLFDYLRIRIDKSFFLNSRIKYIVGMKIEELKKIDQDKAHELEKLVGEKPIQKSPGWP</sequence>
<protein>
    <submittedName>
        <fullName evidence="1">SIR2-like domain</fullName>
    </submittedName>
</protein>
<dbReference type="OrthoDB" id="5509947at2"/>
<reference evidence="2" key="2">
    <citation type="submission" date="2015-05" db="EMBL/GenBank/DDBJ databases">
        <title>Complete genome sequence of Corynebacterium mustelae DSM 45274, isolated from various tissues of a male ferret with lethal sepsis.</title>
        <authorList>
            <person name="Ruckert C."/>
            <person name="Albersmeier A."/>
            <person name="Winkler A."/>
            <person name="Tauch A."/>
        </authorList>
    </citation>
    <scope>NUCLEOTIDE SEQUENCE [LARGE SCALE GENOMIC DNA]</scope>
    <source>
        <strain evidence="2">DSM 45274</strain>
    </source>
</reference>
<name>A0A0G3GZY5_9CORY</name>
<dbReference type="InterPro" id="IPR029035">
    <property type="entry name" value="DHS-like_NAD/FAD-binding_dom"/>
</dbReference>
<reference evidence="1 2" key="1">
    <citation type="journal article" date="2015" name="Genome Announc.">
        <title>Complete Genome Sequence of the Type Strain Corynebacterium mustelae DSM 45274, Isolated from Various Tissues of a Male Ferret with Lethal Sepsis.</title>
        <authorList>
            <person name="Ruckert C."/>
            <person name="Eimer J."/>
            <person name="Winkler A."/>
            <person name="Tauch A."/>
        </authorList>
    </citation>
    <scope>NUCLEOTIDE SEQUENCE [LARGE SCALE GENOMIC DNA]</scope>
    <source>
        <strain evidence="1 2">DSM 45274</strain>
    </source>
</reference>
<accession>A0A0G3GZY5</accession>
<evidence type="ECO:0000313" key="1">
    <source>
        <dbReference type="EMBL" id="AKK04412.1"/>
    </source>
</evidence>
<dbReference type="Pfam" id="PF13289">
    <property type="entry name" value="SIR2_2"/>
    <property type="match status" value="1"/>
</dbReference>
<dbReference type="AlphaFoldDB" id="A0A0G3GZY5"/>
<dbReference type="Gene3D" id="3.40.50.1220">
    <property type="entry name" value="TPP-binding domain"/>
    <property type="match status" value="1"/>
</dbReference>
<dbReference type="KEGG" id="cmv:CMUST_00275"/>